<accession>A0A8S1X904</accession>
<keyword evidence="3" id="KW-1185">Reference proteome</keyword>
<feature type="transmembrane region" description="Helical" evidence="1">
    <location>
        <begin position="125"/>
        <end position="147"/>
    </location>
</feature>
<reference evidence="2" key="1">
    <citation type="submission" date="2021-01" db="EMBL/GenBank/DDBJ databases">
        <authorList>
            <consortium name="Genoscope - CEA"/>
            <person name="William W."/>
        </authorList>
    </citation>
    <scope>NUCLEOTIDE SEQUENCE</scope>
</reference>
<evidence type="ECO:0000313" key="2">
    <source>
        <dbReference type="EMBL" id="CAD8197529.1"/>
    </source>
</evidence>
<dbReference type="EMBL" id="CAJJDP010000114">
    <property type="protein sequence ID" value="CAD8197529.1"/>
    <property type="molecule type" value="Genomic_DNA"/>
</dbReference>
<feature type="transmembrane region" description="Helical" evidence="1">
    <location>
        <begin position="211"/>
        <end position="234"/>
    </location>
</feature>
<sequence length="326" mass="38438">MRFQIGALRTFIKQLGFLLKLIMAFMILLCSIYLLINQRKPQYNKQLTRKQIIFAILIVDTAFYLAFQLSNRVDALYFPIPYFQFMFISYSIYYFGRKSILIASFNGSDEALSISATMQIKLAQLMFNGLVFFISAIFILNYIDYFLNMDDYHLCQAQFFNIITTVGFLLQGLFFLQIRQLTRQVNKNIKQDQSGEIRQFTEVVKKRLKQIWLLLIVNIIGSFVSFTQNIYFVIMNQIYHTKGMKYTCFYVNFPNDENLTNFLNSSLDLLDKFLSFFLPYFFALVIFWQRKAKQVVQSESQEITTETYVIQSDSTEQIDQSPSMET</sequence>
<keyword evidence="1" id="KW-0812">Transmembrane</keyword>
<gene>
    <name evidence="2" type="ORF">POCTA_138.1.T1140157</name>
</gene>
<keyword evidence="1" id="KW-1133">Transmembrane helix</keyword>
<dbReference type="OMA" id="IYFVIMN"/>
<dbReference type="Proteomes" id="UP000683925">
    <property type="component" value="Unassembled WGS sequence"/>
</dbReference>
<proteinExistence type="predicted"/>
<feature type="transmembrane region" description="Helical" evidence="1">
    <location>
        <begin position="159"/>
        <end position="178"/>
    </location>
</feature>
<feature type="transmembrane region" description="Helical" evidence="1">
    <location>
        <begin position="52"/>
        <end position="70"/>
    </location>
</feature>
<dbReference type="OrthoDB" id="307792at2759"/>
<evidence type="ECO:0000256" key="1">
    <source>
        <dbReference type="SAM" id="Phobius"/>
    </source>
</evidence>
<protein>
    <submittedName>
        <fullName evidence="2">Uncharacterized protein</fullName>
    </submittedName>
</protein>
<dbReference type="AlphaFoldDB" id="A0A8S1X904"/>
<organism evidence="2 3">
    <name type="scientific">Paramecium octaurelia</name>
    <dbReference type="NCBI Taxonomy" id="43137"/>
    <lineage>
        <taxon>Eukaryota</taxon>
        <taxon>Sar</taxon>
        <taxon>Alveolata</taxon>
        <taxon>Ciliophora</taxon>
        <taxon>Intramacronucleata</taxon>
        <taxon>Oligohymenophorea</taxon>
        <taxon>Peniculida</taxon>
        <taxon>Parameciidae</taxon>
        <taxon>Paramecium</taxon>
    </lineage>
</organism>
<comment type="caution">
    <text evidence="2">The sequence shown here is derived from an EMBL/GenBank/DDBJ whole genome shotgun (WGS) entry which is preliminary data.</text>
</comment>
<feature type="transmembrane region" description="Helical" evidence="1">
    <location>
        <begin position="76"/>
        <end position="95"/>
    </location>
</feature>
<name>A0A8S1X904_PAROT</name>
<feature type="transmembrane region" description="Helical" evidence="1">
    <location>
        <begin position="269"/>
        <end position="288"/>
    </location>
</feature>
<evidence type="ECO:0000313" key="3">
    <source>
        <dbReference type="Proteomes" id="UP000683925"/>
    </source>
</evidence>
<feature type="transmembrane region" description="Helical" evidence="1">
    <location>
        <begin position="17"/>
        <end position="36"/>
    </location>
</feature>
<keyword evidence="1" id="KW-0472">Membrane</keyword>